<dbReference type="Gene3D" id="3.90.226.10">
    <property type="entry name" value="2-enoyl-CoA Hydratase, Chain A, domain 1"/>
    <property type="match status" value="1"/>
</dbReference>
<dbReference type="Proteomes" id="UP000324800">
    <property type="component" value="Unassembled WGS sequence"/>
</dbReference>
<gene>
    <name evidence="1" type="ORF">EZS28_050495</name>
</gene>
<organism evidence="1 2">
    <name type="scientific">Streblomastix strix</name>
    <dbReference type="NCBI Taxonomy" id="222440"/>
    <lineage>
        <taxon>Eukaryota</taxon>
        <taxon>Metamonada</taxon>
        <taxon>Preaxostyla</taxon>
        <taxon>Oxymonadida</taxon>
        <taxon>Streblomastigidae</taxon>
        <taxon>Streblomastix</taxon>
    </lineage>
</organism>
<name>A0A5J4T711_9EUKA</name>
<dbReference type="EMBL" id="SNRW01037117">
    <property type="protein sequence ID" value="KAA6353978.1"/>
    <property type="molecule type" value="Genomic_DNA"/>
</dbReference>
<dbReference type="SUPFAM" id="SSF52096">
    <property type="entry name" value="ClpP/crotonase"/>
    <property type="match status" value="1"/>
</dbReference>
<dbReference type="OrthoDB" id="2437318at2759"/>
<evidence type="ECO:0000313" key="2">
    <source>
        <dbReference type="Proteomes" id="UP000324800"/>
    </source>
</evidence>
<proteinExistence type="predicted"/>
<evidence type="ECO:0000313" key="1">
    <source>
        <dbReference type="EMBL" id="KAA6353978.1"/>
    </source>
</evidence>
<comment type="caution">
    <text evidence="1">The sequence shown here is derived from an EMBL/GenBank/DDBJ whole genome shotgun (WGS) entry which is preliminary data.</text>
</comment>
<sequence>MAYRLTNEKVGVLYIASFNSNELDKFAEYIAQTIKKFTLKGGEHFVERLIIDVRGNGGVKPRIGITKI</sequence>
<reference evidence="1 2" key="1">
    <citation type="submission" date="2019-03" db="EMBL/GenBank/DDBJ databases">
        <title>Single cell metagenomics reveals metabolic interactions within the superorganism composed of flagellate Streblomastix strix and complex community of Bacteroidetes bacteria on its surface.</title>
        <authorList>
            <person name="Treitli S.C."/>
            <person name="Kolisko M."/>
            <person name="Husnik F."/>
            <person name="Keeling P."/>
            <person name="Hampl V."/>
        </authorList>
    </citation>
    <scope>NUCLEOTIDE SEQUENCE [LARGE SCALE GENOMIC DNA]</scope>
    <source>
        <strain evidence="1">ST1C</strain>
    </source>
</reference>
<dbReference type="InterPro" id="IPR029045">
    <property type="entry name" value="ClpP/crotonase-like_dom_sf"/>
</dbReference>
<dbReference type="AlphaFoldDB" id="A0A5J4T711"/>
<accession>A0A5J4T711</accession>
<protein>
    <submittedName>
        <fullName evidence="1">Uncharacterized protein</fullName>
    </submittedName>
</protein>